<name>A0A9J5Y6N2_SOLCO</name>
<sequence length="60" mass="7188">MKHQQDFLLILTLSNDYTFIDTEESLELKSFPYMTFIHLREVKVGNFIAITFEMQFINLI</sequence>
<protein>
    <submittedName>
        <fullName evidence="1">Uncharacterized protein</fullName>
    </submittedName>
</protein>
<evidence type="ECO:0000313" key="2">
    <source>
        <dbReference type="Proteomes" id="UP000824120"/>
    </source>
</evidence>
<proteinExistence type="predicted"/>
<accession>A0A9J5Y6N2</accession>
<gene>
    <name evidence="1" type="ORF">H5410_037045</name>
</gene>
<evidence type="ECO:0000313" key="1">
    <source>
        <dbReference type="EMBL" id="KAG5595813.1"/>
    </source>
</evidence>
<comment type="caution">
    <text evidence="1">The sequence shown here is derived from an EMBL/GenBank/DDBJ whole genome shotgun (WGS) entry which is preliminary data.</text>
</comment>
<keyword evidence="2" id="KW-1185">Reference proteome</keyword>
<reference evidence="1 2" key="1">
    <citation type="submission" date="2020-09" db="EMBL/GenBank/DDBJ databases">
        <title>De no assembly of potato wild relative species, Solanum commersonii.</title>
        <authorList>
            <person name="Cho K."/>
        </authorList>
    </citation>
    <scope>NUCLEOTIDE SEQUENCE [LARGE SCALE GENOMIC DNA]</scope>
    <source>
        <strain evidence="1">LZ3.2</strain>
        <tissue evidence="1">Leaf</tissue>
    </source>
</reference>
<organism evidence="1 2">
    <name type="scientific">Solanum commersonii</name>
    <name type="common">Commerson's wild potato</name>
    <name type="synonym">Commerson's nightshade</name>
    <dbReference type="NCBI Taxonomy" id="4109"/>
    <lineage>
        <taxon>Eukaryota</taxon>
        <taxon>Viridiplantae</taxon>
        <taxon>Streptophyta</taxon>
        <taxon>Embryophyta</taxon>
        <taxon>Tracheophyta</taxon>
        <taxon>Spermatophyta</taxon>
        <taxon>Magnoliopsida</taxon>
        <taxon>eudicotyledons</taxon>
        <taxon>Gunneridae</taxon>
        <taxon>Pentapetalae</taxon>
        <taxon>asterids</taxon>
        <taxon>lamiids</taxon>
        <taxon>Solanales</taxon>
        <taxon>Solanaceae</taxon>
        <taxon>Solanoideae</taxon>
        <taxon>Solaneae</taxon>
        <taxon>Solanum</taxon>
    </lineage>
</organism>
<dbReference type="Proteomes" id="UP000824120">
    <property type="component" value="Chromosome 7"/>
</dbReference>
<dbReference type="EMBL" id="JACXVP010000007">
    <property type="protein sequence ID" value="KAG5595813.1"/>
    <property type="molecule type" value="Genomic_DNA"/>
</dbReference>
<dbReference type="AlphaFoldDB" id="A0A9J5Y6N2"/>